<proteinExistence type="predicted"/>
<evidence type="ECO:0000256" key="4">
    <source>
        <dbReference type="SAM" id="MobiDB-lite"/>
    </source>
</evidence>
<sequence length="617" mass="65143">MSGGRSDTTAGVTPGDGPGAGPGDGGSGGSRRATIVRFLALPVIVGVGLLGWQIPRDDGRAVEPPGPPGAAAVGSTAYKVPDGALFVAPSGRDRADGTKKKPLRTLGRAIEKARSGGTIVLRGGDYHETVTVPAGKRLTIQAYPRESVWFDGSSPVTGWRAGNAAWVREGWTARFDSSPTYTAGAAPSEDSDFRFVSPEHPMAAHPDQVWIDGAPQRQVKTRNEVKPGTFYVDEGASRLYVGSDPRGHRVRASTLGEAITIRGKGSRLRGIGVRRYATALPRIAAVKVAAPRVTVENVVVRESATTGLSVSAAHARVRRVTASRNGMLGVHADQADDLRLESVRADHNNRERFKFSPVSGGIKVTRTRAVAVVDGDIVDNLGKGVWMDESVHGISLAGNRILRNAHHGVSLELSAKAVVAGNVISGNAGNGVKVNNTSGVRIWNNSMAGNDRAIEVVQDDRRRGDRSVPGRDPRRPDDPTMTWRIGNTTVANNVIAGARPGTDCLLCVTDHTGERSAGQMNLTVNGNVYVRPDGSAPSTLVLWTKNSFADLGRFRSVTGQERRGAYHGTAGAAQPDGFLAPSAAGPADQNVALPLPADIARLLDKRTGVRHVGAWRD</sequence>
<feature type="domain" description="DUF1565" evidence="5">
    <location>
        <begin position="90"/>
        <end position="129"/>
    </location>
</feature>
<evidence type="ECO:0000259" key="5">
    <source>
        <dbReference type="Pfam" id="PF07602"/>
    </source>
</evidence>
<dbReference type="OrthoDB" id="9807425at2"/>
<protein>
    <submittedName>
        <fullName evidence="7">DUF1565 domain-containing protein</fullName>
    </submittedName>
</protein>
<evidence type="ECO:0000259" key="6">
    <source>
        <dbReference type="Pfam" id="PF13229"/>
    </source>
</evidence>
<dbReference type="PANTHER" id="PTHR40088:SF2">
    <property type="entry name" value="SECRETED SUGAR HYDROLASE"/>
    <property type="match status" value="1"/>
</dbReference>
<dbReference type="Gene3D" id="2.160.20.10">
    <property type="entry name" value="Single-stranded right-handed beta-helix, Pectin lyase-like"/>
    <property type="match status" value="2"/>
</dbReference>
<dbReference type="Pfam" id="PF13229">
    <property type="entry name" value="Beta_helix"/>
    <property type="match status" value="1"/>
</dbReference>
<evidence type="ECO:0000313" key="7">
    <source>
        <dbReference type="EMBL" id="RFS84678.1"/>
    </source>
</evidence>
<dbReference type="PANTHER" id="PTHR40088">
    <property type="entry name" value="PECTATE LYASE (EUROFUNG)"/>
    <property type="match status" value="1"/>
</dbReference>
<dbReference type="InterPro" id="IPR006626">
    <property type="entry name" value="PbH1"/>
</dbReference>
<name>A0A372GH30_9ACTN</name>
<keyword evidence="3" id="KW-0732">Signal</keyword>
<comment type="subcellular location">
    <subcellularLocation>
        <location evidence="1">Secreted</location>
    </subcellularLocation>
</comment>
<accession>A0A372GH30</accession>
<dbReference type="GO" id="GO:0005576">
    <property type="term" value="C:extracellular region"/>
    <property type="evidence" value="ECO:0007669"/>
    <property type="project" value="UniProtKB-SubCell"/>
</dbReference>
<dbReference type="InterPro" id="IPR052052">
    <property type="entry name" value="Polysaccharide_Lyase_9"/>
</dbReference>
<evidence type="ECO:0000313" key="8">
    <source>
        <dbReference type="Proteomes" id="UP000262882"/>
    </source>
</evidence>
<feature type="domain" description="Right handed beta helix" evidence="6">
    <location>
        <begin position="293"/>
        <end position="446"/>
    </location>
</feature>
<dbReference type="SUPFAM" id="SSF51126">
    <property type="entry name" value="Pectin lyase-like"/>
    <property type="match status" value="1"/>
</dbReference>
<dbReference type="InterPro" id="IPR011050">
    <property type="entry name" value="Pectin_lyase_fold/virulence"/>
</dbReference>
<dbReference type="Pfam" id="PF07602">
    <property type="entry name" value="DUF1565"/>
    <property type="match status" value="1"/>
</dbReference>
<keyword evidence="2" id="KW-0964">Secreted</keyword>
<dbReference type="SMART" id="SM00710">
    <property type="entry name" value="PbH1"/>
    <property type="match status" value="7"/>
</dbReference>
<dbReference type="InterPro" id="IPR039448">
    <property type="entry name" value="Beta_helix"/>
</dbReference>
<feature type="compositionally biased region" description="Gly residues" evidence="4">
    <location>
        <begin position="14"/>
        <end position="29"/>
    </location>
</feature>
<feature type="compositionally biased region" description="Basic and acidic residues" evidence="4">
    <location>
        <begin position="459"/>
        <end position="478"/>
    </location>
</feature>
<keyword evidence="8" id="KW-1185">Reference proteome</keyword>
<organism evidence="7 8">
    <name type="scientific">Actinomadura spongiicola</name>
    <dbReference type="NCBI Taxonomy" id="2303421"/>
    <lineage>
        <taxon>Bacteria</taxon>
        <taxon>Bacillati</taxon>
        <taxon>Actinomycetota</taxon>
        <taxon>Actinomycetes</taxon>
        <taxon>Streptosporangiales</taxon>
        <taxon>Thermomonosporaceae</taxon>
        <taxon>Actinomadura</taxon>
    </lineage>
</organism>
<evidence type="ECO:0000256" key="2">
    <source>
        <dbReference type="ARBA" id="ARBA00022525"/>
    </source>
</evidence>
<dbReference type="EMBL" id="QVNQ01000004">
    <property type="protein sequence ID" value="RFS84678.1"/>
    <property type="molecule type" value="Genomic_DNA"/>
</dbReference>
<evidence type="ECO:0000256" key="3">
    <source>
        <dbReference type="ARBA" id="ARBA00022729"/>
    </source>
</evidence>
<dbReference type="GO" id="GO:0016837">
    <property type="term" value="F:carbon-oxygen lyase activity, acting on polysaccharides"/>
    <property type="evidence" value="ECO:0007669"/>
    <property type="project" value="TreeGrafter"/>
</dbReference>
<dbReference type="AlphaFoldDB" id="A0A372GH30"/>
<comment type="caution">
    <text evidence="7">The sequence shown here is derived from an EMBL/GenBank/DDBJ whole genome shotgun (WGS) entry which is preliminary data.</text>
</comment>
<gene>
    <name evidence="7" type="ORF">D0T12_14145</name>
</gene>
<feature type="region of interest" description="Disordered" evidence="4">
    <location>
        <begin position="459"/>
        <end position="480"/>
    </location>
</feature>
<feature type="region of interest" description="Disordered" evidence="4">
    <location>
        <begin position="1"/>
        <end position="30"/>
    </location>
</feature>
<dbReference type="InterPro" id="IPR012334">
    <property type="entry name" value="Pectin_lyas_fold"/>
</dbReference>
<evidence type="ECO:0000256" key="1">
    <source>
        <dbReference type="ARBA" id="ARBA00004613"/>
    </source>
</evidence>
<dbReference type="Proteomes" id="UP000262882">
    <property type="component" value="Unassembled WGS sequence"/>
</dbReference>
<dbReference type="InterPro" id="IPR011459">
    <property type="entry name" value="DUF1565"/>
</dbReference>
<reference evidence="7 8" key="1">
    <citation type="submission" date="2018-08" db="EMBL/GenBank/DDBJ databases">
        <title>Actinomadura spongicola sp. nov., isolated from marine sponge Leucetta chagosensis.</title>
        <authorList>
            <person name="Li L."/>
            <person name="Lin H.W."/>
        </authorList>
    </citation>
    <scope>NUCLEOTIDE SEQUENCE [LARGE SCALE GENOMIC DNA]</scope>
    <source>
        <strain evidence="7 8">LHW52907</strain>
    </source>
</reference>
<dbReference type="RefSeq" id="WP_117400020.1">
    <property type="nucleotide sequence ID" value="NZ_QVNQ01000004.1"/>
</dbReference>